<sequence length="301" mass="33568">MSPVPRVFLKHLEKLEPNAQFTFSPPRLGSSSGAAYYAKIGTTSEHAQYIAEAESLKVLDTAAPGLVPKVLASGFFTHDDEESRPGIGRPYFLSEYKDLRSLSSASATVLGRRLAEEVHCHKGLNGFGFHVPTYCGPTRMENGWYSSWDKCYDALIAGLLSRLASSKYSALRTKGEQIRKRVIPVLLDPDKLVIQPVIIHGDLWSGNTGEDHKGQPVIFDPSSMFAHNEFDLAIGRMFGGIPPSFYTEYHKHLPKSAPEEEYDLRLDLYILFHYLNHTVIFGGSYAGGAEQKMDKLLREFP</sequence>
<keyword evidence="1" id="KW-0418">Kinase</keyword>
<protein>
    <submittedName>
        <fullName evidence="1">Fructosamine kinase PKL/CAK/FruK</fullName>
    </submittedName>
</protein>
<dbReference type="Proteomes" id="UP000886501">
    <property type="component" value="Unassembled WGS sequence"/>
</dbReference>
<name>A0ACB6ZGD7_THEGA</name>
<dbReference type="EMBL" id="MU118012">
    <property type="protein sequence ID" value="KAF9648495.1"/>
    <property type="molecule type" value="Genomic_DNA"/>
</dbReference>
<keyword evidence="2" id="KW-1185">Reference proteome</keyword>
<keyword evidence="1" id="KW-0808">Transferase</keyword>
<gene>
    <name evidence="1" type="ORF">BDM02DRAFT_3168227</name>
</gene>
<reference evidence="1" key="1">
    <citation type="submission" date="2019-10" db="EMBL/GenBank/DDBJ databases">
        <authorList>
            <consortium name="DOE Joint Genome Institute"/>
            <person name="Kuo A."/>
            <person name="Miyauchi S."/>
            <person name="Kiss E."/>
            <person name="Drula E."/>
            <person name="Kohler A."/>
            <person name="Sanchez-Garcia M."/>
            <person name="Andreopoulos B."/>
            <person name="Barry K.W."/>
            <person name="Bonito G."/>
            <person name="Buee M."/>
            <person name="Carver A."/>
            <person name="Chen C."/>
            <person name="Cichocki N."/>
            <person name="Clum A."/>
            <person name="Culley D."/>
            <person name="Crous P.W."/>
            <person name="Fauchery L."/>
            <person name="Girlanda M."/>
            <person name="Hayes R."/>
            <person name="Keri Z."/>
            <person name="Labutti K."/>
            <person name="Lipzen A."/>
            <person name="Lombard V."/>
            <person name="Magnuson J."/>
            <person name="Maillard F."/>
            <person name="Morin E."/>
            <person name="Murat C."/>
            <person name="Nolan M."/>
            <person name="Ohm R."/>
            <person name="Pangilinan J."/>
            <person name="Pereira M."/>
            <person name="Perotto S."/>
            <person name="Peter M."/>
            <person name="Riley R."/>
            <person name="Sitrit Y."/>
            <person name="Stielow B."/>
            <person name="Szollosi G."/>
            <person name="Zifcakova L."/>
            <person name="Stursova M."/>
            <person name="Spatafora J.W."/>
            <person name="Tedersoo L."/>
            <person name="Vaario L.-M."/>
            <person name="Yamada A."/>
            <person name="Yan M."/>
            <person name="Wang P."/>
            <person name="Xu J."/>
            <person name="Bruns T."/>
            <person name="Baldrian P."/>
            <person name="Vilgalys R."/>
            <person name="Henrissat B."/>
            <person name="Grigoriev I.V."/>
            <person name="Hibbett D."/>
            <person name="Nagy L.G."/>
            <person name="Martin F.M."/>
        </authorList>
    </citation>
    <scope>NUCLEOTIDE SEQUENCE</scope>
    <source>
        <strain evidence="1">P2</strain>
    </source>
</reference>
<comment type="caution">
    <text evidence="1">The sequence shown here is derived from an EMBL/GenBank/DDBJ whole genome shotgun (WGS) entry which is preliminary data.</text>
</comment>
<evidence type="ECO:0000313" key="1">
    <source>
        <dbReference type="EMBL" id="KAF9648495.1"/>
    </source>
</evidence>
<reference evidence="1" key="2">
    <citation type="journal article" date="2020" name="Nat. Commun.">
        <title>Large-scale genome sequencing of mycorrhizal fungi provides insights into the early evolution of symbiotic traits.</title>
        <authorList>
            <person name="Miyauchi S."/>
            <person name="Kiss E."/>
            <person name="Kuo A."/>
            <person name="Drula E."/>
            <person name="Kohler A."/>
            <person name="Sanchez-Garcia M."/>
            <person name="Morin E."/>
            <person name="Andreopoulos B."/>
            <person name="Barry K.W."/>
            <person name="Bonito G."/>
            <person name="Buee M."/>
            <person name="Carver A."/>
            <person name="Chen C."/>
            <person name="Cichocki N."/>
            <person name="Clum A."/>
            <person name="Culley D."/>
            <person name="Crous P.W."/>
            <person name="Fauchery L."/>
            <person name="Girlanda M."/>
            <person name="Hayes R.D."/>
            <person name="Keri Z."/>
            <person name="LaButti K."/>
            <person name="Lipzen A."/>
            <person name="Lombard V."/>
            <person name="Magnuson J."/>
            <person name="Maillard F."/>
            <person name="Murat C."/>
            <person name="Nolan M."/>
            <person name="Ohm R.A."/>
            <person name="Pangilinan J."/>
            <person name="Pereira M.F."/>
            <person name="Perotto S."/>
            <person name="Peter M."/>
            <person name="Pfister S."/>
            <person name="Riley R."/>
            <person name="Sitrit Y."/>
            <person name="Stielow J.B."/>
            <person name="Szollosi G."/>
            <person name="Zifcakova L."/>
            <person name="Stursova M."/>
            <person name="Spatafora J.W."/>
            <person name="Tedersoo L."/>
            <person name="Vaario L.M."/>
            <person name="Yamada A."/>
            <person name="Yan M."/>
            <person name="Wang P."/>
            <person name="Xu J."/>
            <person name="Bruns T."/>
            <person name="Baldrian P."/>
            <person name="Vilgalys R."/>
            <person name="Dunand C."/>
            <person name="Henrissat B."/>
            <person name="Grigoriev I.V."/>
            <person name="Hibbett D."/>
            <person name="Nagy L.G."/>
            <person name="Martin F.M."/>
        </authorList>
    </citation>
    <scope>NUCLEOTIDE SEQUENCE</scope>
    <source>
        <strain evidence="1">P2</strain>
    </source>
</reference>
<organism evidence="1 2">
    <name type="scientific">Thelephora ganbajun</name>
    <name type="common">Ganba fungus</name>
    <dbReference type="NCBI Taxonomy" id="370292"/>
    <lineage>
        <taxon>Eukaryota</taxon>
        <taxon>Fungi</taxon>
        <taxon>Dikarya</taxon>
        <taxon>Basidiomycota</taxon>
        <taxon>Agaricomycotina</taxon>
        <taxon>Agaricomycetes</taxon>
        <taxon>Thelephorales</taxon>
        <taxon>Thelephoraceae</taxon>
        <taxon>Thelephora</taxon>
    </lineage>
</organism>
<accession>A0ACB6ZGD7</accession>
<evidence type="ECO:0000313" key="2">
    <source>
        <dbReference type="Proteomes" id="UP000886501"/>
    </source>
</evidence>
<proteinExistence type="predicted"/>